<evidence type="ECO:0000313" key="9">
    <source>
        <dbReference type="Proteomes" id="UP000054166"/>
    </source>
</evidence>
<feature type="transmembrane region" description="Helical" evidence="6">
    <location>
        <begin position="618"/>
        <end position="640"/>
    </location>
</feature>
<keyword evidence="2 6" id="KW-0812">Transmembrane</keyword>
<name>A0A0C3G7A2_PILCF</name>
<feature type="transmembrane region" description="Helical" evidence="6">
    <location>
        <begin position="26"/>
        <end position="44"/>
    </location>
</feature>
<dbReference type="InParanoid" id="A0A0C3G7A2"/>
<feature type="transmembrane region" description="Helical" evidence="6">
    <location>
        <begin position="373"/>
        <end position="396"/>
    </location>
</feature>
<evidence type="ECO:0000313" key="8">
    <source>
        <dbReference type="EMBL" id="KIM92090.1"/>
    </source>
</evidence>
<dbReference type="Pfam" id="PF00149">
    <property type="entry name" value="Metallophos"/>
    <property type="match status" value="1"/>
</dbReference>
<gene>
    <name evidence="8" type="ORF">PILCRDRAFT_810111</name>
</gene>
<evidence type="ECO:0000256" key="6">
    <source>
        <dbReference type="SAM" id="Phobius"/>
    </source>
</evidence>
<dbReference type="SUPFAM" id="SSF56300">
    <property type="entry name" value="Metallo-dependent phosphatases"/>
    <property type="match status" value="1"/>
</dbReference>
<dbReference type="PANTHER" id="PTHR13315:SF4">
    <property type="entry name" value="METALLOPHOSPHOESTERASE, ISOFORM E"/>
    <property type="match status" value="1"/>
</dbReference>
<dbReference type="InterPro" id="IPR033308">
    <property type="entry name" value="PGAP5/Cdc1/Ted1"/>
</dbReference>
<keyword evidence="4 6" id="KW-0472">Membrane</keyword>
<dbReference type="GO" id="GO:0005783">
    <property type="term" value="C:endoplasmic reticulum"/>
    <property type="evidence" value="ECO:0007669"/>
    <property type="project" value="TreeGrafter"/>
</dbReference>
<dbReference type="GO" id="GO:0016787">
    <property type="term" value="F:hydrolase activity"/>
    <property type="evidence" value="ECO:0007669"/>
    <property type="project" value="InterPro"/>
</dbReference>
<feature type="region of interest" description="Disordered" evidence="5">
    <location>
        <begin position="415"/>
        <end position="481"/>
    </location>
</feature>
<evidence type="ECO:0000256" key="1">
    <source>
        <dbReference type="ARBA" id="ARBA00004141"/>
    </source>
</evidence>
<dbReference type="EMBL" id="KN832970">
    <property type="protein sequence ID" value="KIM92090.1"/>
    <property type="molecule type" value="Genomic_DNA"/>
</dbReference>
<proteinExistence type="predicted"/>
<evidence type="ECO:0000259" key="7">
    <source>
        <dbReference type="Pfam" id="PF00149"/>
    </source>
</evidence>
<reference evidence="9" key="2">
    <citation type="submission" date="2015-01" db="EMBL/GenBank/DDBJ databases">
        <title>Evolutionary Origins and Diversification of the Mycorrhizal Mutualists.</title>
        <authorList>
            <consortium name="DOE Joint Genome Institute"/>
            <consortium name="Mycorrhizal Genomics Consortium"/>
            <person name="Kohler A."/>
            <person name="Kuo A."/>
            <person name="Nagy L.G."/>
            <person name="Floudas D."/>
            <person name="Copeland A."/>
            <person name="Barry K.W."/>
            <person name="Cichocki N."/>
            <person name="Veneault-Fourrey C."/>
            <person name="LaButti K."/>
            <person name="Lindquist E.A."/>
            <person name="Lipzen A."/>
            <person name="Lundell T."/>
            <person name="Morin E."/>
            <person name="Murat C."/>
            <person name="Riley R."/>
            <person name="Ohm R."/>
            <person name="Sun H."/>
            <person name="Tunlid A."/>
            <person name="Henrissat B."/>
            <person name="Grigoriev I.V."/>
            <person name="Hibbett D.S."/>
            <person name="Martin F."/>
        </authorList>
    </citation>
    <scope>NUCLEOTIDE SEQUENCE [LARGE SCALE GENOMIC DNA]</scope>
    <source>
        <strain evidence="9">F 1598</strain>
    </source>
</reference>
<sequence length="645" mass="73088">MRPLLERRTINTRICSRNVIVNGLRFFWVIAIIWCEVGVVFYSLSGCKWPDKLLPQLGSNGRPTHILLVSDPQVKHPLGKYSWTGALRQSISHATLRKNWSVASRLNPHAIVCLGDMLASGRLVKSDDEYERYYEWFRMMFPVNASIPVYYMPGNNDVGLGRSVTFSKNARRRFMKHFGPVNQVVSIEGHKFVLVDAPGLVEEDYQRHALNHKYNEWKPISGGPVEFVKSVVAGERTQPMILFSHIPLSHPESKSCGPLREQGTIRRGVGPGYQNTLDKQTTEFLLESIRPLVVFSGDDRDYCEYTHAISPSDPDATNATLIREVTVKSFSPAINIRRTGFHLLSLASPTNIPPGSTAQTFADVPCFLPDQSAIIMSFYLPSLIITIAILVLSNAYRARNQLRLSPFLSPISISTHPSRSPSASPPSPLGSRTPWTPMTPSWPGENERSPRINSRSPLTRMPRTPALNAPTFRASSRPASPYDSPLLTPTVLFQHEYEEDDTMFPLQYAVRRELRPQHGTWPSGYDEEDHQDEAAIVYEKANGFNREHGHKRKTSHFLPAPGNKLSSQKRWSYSWTFVFRDRRRRLTIPPELPGLDSLRDVVDDIWNWRGSGMRRRGLLWSLAADAIGVAWPALLVWGVILRWMF</sequence>
<organism evidence="8 9">
    <name type="scientific">Piloderma croceum (strain F 1598)</name>
    <dbReference type="NCBI Taxonomy" id="765440"/>
    <lineage>
        <taxon>Eukaryota</taxon>
        <taxon>Fungi</taxon>
        <taxon>Dikarya</taxon>
        <taxon>Basidiomycota</taxon>
        <taxon>Agaricomycotina</taxon>
        <taxon>Agaricomycetes</taxon>
        <taxon>Agaricomycetidae</taxon>
        <taxon>Atheliales</taxon>
        <taxon>Atheliaceae</taxon>
        <taxon>Piloderma</taxon>
    </lineage>
</organism>
<dbReference type="AlphaFoldDB" id="A0A0C3G7A2"/>
<evidence type="ECO:0000256" key="5">
    <source>
        <dbReference type="SAM" id="MobiDB-lite"/>
    </source>
</evidence>
<evidence type="ECO:0000256" key="3">
    <source>
        <dbReference type="ARBA" id="ARBA00022989"/>
    </source>
</evidence>
<evidence type="ECO:0000256" key="4">
    <source>
        <dbReference type="ARBA" id="ARBA00023136"/>
    </source>
</evidence>
<dbReference type="STRING" id="765440.A0A0C3G7A2"/>
<comment type="subcellular location">
    <subcellularLocation>
        <location evidence="1">Membrane</location>
        <topology evidence="1">Multi-pass membrane protein</topology>
    </subcellularLocation>
</comment>
<feature type="domain" description="Calcineurin-like phosphoesterase" evidence="7">
    <location>
        <begin position="65"/>
        <end position="258"/>
    </location>
</feature>
<protein>
    <recommendedName>
        <fullName evidence="7">Calcineurin-like phosphoesterase domain-containing protein</fullName>
    </recommendedName>
</protein>
<dbReference type="Proteomes" id="UP000054166">
    <property type="component" value="Unassembled WGS sequence"/>
</dbReference>
<dbReference type="InterPro" id="IPR004843">
    <property type="entry name" value="Calcineurin-like_PHP"/>
</dbReference>
<keyword evidence="3 6" id="KW-1133">Transmembrane helix</keyword>
<dbReference type="GO" id="GO:0006506">
    <property type="term" value="P:GPI anchor biosynthetic process"/>
    <property type="evidence" value="ECO:0007669"/>
    <property type="project" value="InterPro"/>
</dbReference>
<accession>A0A0C3G7A2</accession>
<dbReference type="PANTHER" id="PTHR13315">
    <property type="entry name" value="METALLO PHOSPHOESTERASE RELATED"/>
    <property type="match status" value="1"/>
</dbReference>
<dbReference type="InterPro" id="IPR029052">
    <property type="entry name" value="Metallo-depent_PP-like"/>
</dbReference>
<dbReference type="OrthoDB" id="5977743at2759"/>
<dbReference type="Gene3D" id="3.60.21.10">
    <property type="match status" value="1"/>
</dbReference>
<dbReference type="FunCoup" id="A0A0C3G7A2">
    <property type="interactions" value="223"/>
</dbReference>
<dbReference type="HOGENOM" id="CLU_011607_4_0_1"/>
<keyword evidence="9" id="KW-1185">Reference proteome</keyword>
<reference evidence="8 9" key="1">
    <citation type="submission" date="2014-04" db="EMBL/GenBank/DDBJ databases">
        <authorList>
            <consortium name="DOE Joint Genome Institute"/>
            <person name="Kuo A."/>
            <person name="Tarkka M."/>
            <person name="Buscot F."/>
            <person name="Kohler A."/>
            <person name="Nagy L.G."/>
            <person name="Floudas D."/>
            <person name="Copeland A."/>
            <person name="Barry K.W."/>
            <person name="Cichocki N."/>
            <person name="Veneault-Fourrey C."/>
            <person name="LaButti K."/>
            <person name="Lindquist E.A."/>
            <person name="Lipzen A."/>
            <person name="Lundell T."/>
            <person name="Morin E."/>
            <person name="Murat C."/>
            <person name="Sun H."/>
            <person name="Tunlid A."/>
            <person name="Henrissat B."/>
            <person name="Grigoriev I.V."/>
            <person name="Hibbett D.S."/>
            <person name="Martin F."/>
            <person name="Nordberg H.P."/>
            <person name="Cantor M.N."/>
            <person name="Hua S.X."/>
        </authorList>
    </citation>
    <scope>NUCLEOTIDE SEQUENCE [LARGE SCALE GENOMIC DNA]</scope>
    <source>
        <strain evidence="8 9">F 1598</strain>
    </source>
</reference>
<evidence type="ECO:0000256" key="2">
    <source>
        <dbReference type="ARBA" id="ARBA00022692"/>
    </source>
</evidence>
<dbReference type="GO" id="GO:0016020">
    <property type="term" value="C:membrane"/>
    <property type="evidence" value="ECO:0007669"/>
    <property type="project" value="UniProtKB-SubCell"/>
</dbReference>